<feature type="transmembrane region" description="Helical" evidence="1">
    <location>
        <begin position="65"/>
        <end position="83"/>
    </location>
</feature>
<proteinExistence type="predicted"/>
<dbReference type="AlphaFoldDB" id="A0A3R9YD77"/>
<organism evidence="2 3">
    <name type="scientific">Candidatus Aquarickettsia rohweri</name>
    <dbReference type="NCBI Taxonomy" id="2602574"/>
    <lineage>
        <taxon>Bacteria</taxon>
        <taxon>Pseudomonadati</taxon>
        <taxon>Pseudomonadota</taxon>
        <taxon>Alphaproteobacteria</taxon>
        <taxon>Rickettsiales</taxon>
        <taxon>Candidatus Midichloriaceae</taxon>
        <taxon>Candidatus Aquarickettsia</taxon>
    </lineage>
</organism>
<comment type="caution">
    <text evidence="2">The sequence shown here is derived from an EMBL/GenBank/DDBJ whole genome shotgun (WGS) entry which is preliminary data.</text>
</comment>
<dbReference type="SUPFAM" id="SSF52540">
    <property type="entry name" value="P-loop containing nucleoside triphosphate hydrolases"/>
    <property type="match status" value="1"/>
</dbReference>
<name>A0A3R9YD77_9RICK</name>
<accession>A0A3R9YD77</accession>
<dbReference type="InterPro" id="IPR027417">
    <property type="entry name" value="P-loop_NTPase"/>
</dbReference>
<sequence>MFKKFSNETDIHKDISKLAHNTIQSGFAIGLLHNLNSVDGARLAHNILKVNGITYQEFVKLSGKYIAFSLIPTAILFISLLVLKSKEVDEVAKDYSLKFLNYTANHGLLTLRDSELNIVQFDEKIVETFKTINSFLFDISNSLPDLFIGFTAVANYPKIFFPALGALYILDYSSAAVNDYLSNNIIRLTKELDLVKAKKDKVTQHDVANGIKIKQDSSISEMRNETWVNIFEEQRDIQTQLHIFEDINSNLQYFNKNYVYSLSRSCAQIAVVYLVAKGVIKPEETLLYTDGMNQLLGVGSFRYSEKSKLDKLSSDTQILFNLTSKIEQSSIIPLNISKTVDSEGMPLHVKSLSFTRGDENNKMAITMKDLKFEKGYVHAVTGGNGSGKSSFFELLTSDGSNHHLSGFSEVNGEIQTSSQNLALVNQKPYCPLFITPFQWLTKVTTF</sequence>
<gene>
    <name evidence="2" type="ORF">EIC27_00680</name>
</gene>
<dbReference type="RefSeq" id="WP_126044242.1">
    <property type="nucleotide sequence ID" value="NZ_RXFM01000005.1"/>
</dbReference>
<dbReference type="Gene3D" id="3.40.50.300">
    <property type="entry name" value="P-loop containing nucleotide triphosphate hydrolases"/>
    <property type="match status" value="1"/>
</dbReference>
<keyword evidence="1" id="KW-1133">Transmembrane helix</keyword>
<evidence type="ECO:0000313" key="2">
    <source>
        <dbReference type="EMBL" id="RST71896.1"/>
    </source>
</evidence>
<dbReference type="Proteomes" id="UP000279470">
    <property type="component" value="Unassembled WGS sequence"/>
</dbReference>
<evidence type="ECO:0000313" key="3">
    <source>
        <dbReference type="Proteomes" id="UP000279470"/>
    </source>
</evidence>
<keyword evidence="3" id="KW-1185">Reference proteome</keyword>
<dbReference type="OrthoDB" id="9805029at2"/>
<keyword evidence="1" id="KW-0472">Membrane</keyword>
<keyword evidence="1" id="KW-0812">Transmembrane</keyword>
<reference evidence="3" key="1">
    <citation type="submission" date="2018-11" db="EMBL/GenBank/DDBJ databases">
        <title>Phylogenetic, genomic, and biogeographic characterization of a novel and ubiquitous marine invertebrate-associated Rickettsiales parasite, Candidatus Marinoinvertebrata rohwerii, gen. nov., sp. nov.</title>
        <authorList>
            <person name="Klinges J.G."/>
            <person name="Rosales S.M."/>
            <person name="Mcminds R."/>
            <person name="Shaver E.C."/>
            <person name="Shantz A."/>
            <person name="Peters E.C."/>
            <person name="Burkepile D.E."/>
            <person name="Silliman B.R."/>
            <person name="Vega Thurber R.L."/>
        </authorList>
    </citation>
    <scope>NUCLEOTIDE SEQUENCE [LARGE SCALE GENOMIC DNA]</scope>
    <source>
        <strain evidence="3">a_cerv_44</strain>
    </source>
</reference>
<evidence type="ECO:0000256" key="1">
    <source>
        <dbReference type="SAM" id="Phobius"/>
    </source>
</evidence>
<dbReference type="EMBL" id="RXFM01000005">
    <property type="protein sequence ID" value="RST71896.1"/>
    <property type="molecule type" value="Genomic_DNA"/>
</dbReference>
<protein>
    <submittedName>
        <fullName evidence="2">Uncharacterized protein</fullName>
    </submittedName>
</protein>